<name>A0ABY4CME6_9BACL</name>
<evidence type="ECO:0000256" key="3">
    <source>
        <dbReference type="ARBA" id="ARBA00022475"/>
    </source>
</evidence>
<dbReference type="SUPFAM" id="SSF161098">
    <property type="entry name" value="MetI-like"/>
    <property type="match status" value="1"/>
</dbReference>
<protein>
    <submittedName>
        <fullName evidence="9">Carbohydrate ABC transporter permease</fullName>
    </submittedName>
</protein>
<comment type="similarity">
    <text evidence="7">Belongs to the binding-protein-dependent transport system permease family.</text>
</comment>
<dbReference type="RefSeq" id="WP_347438335.1">
    <property type="nucleotide sequence ID" value="NZ_CP089291.1"/>
</dbReference>
<dbReference type="Proteomes" id="UP000830167">
    <property type="component" value="Chromosome"/>
</dbReference>
<evidence type="ECO:0000313" key="9">
    <source>
        <dbReference type="EMBL" id="UOF91640.1"/>
    </source>
</evidence>
<dbReference type="Pfam" id="PF00528">
    <property type="entry name" value="BPD_transp_1"/>
    <property type="match status" value="1"/>
</dbReference>
<evidence type="ECO:0000259" key="8">
    <source>
        <dbReference type="PROSITE" id="PS50928"/>
    </source>
</evidence>
<evidence type="ECO:0000256" key="2">
    <source>
        <dbReference type="ARBA" id="ARBA00022448"/>
    </source>
</evidence>
<evidence type="ECO:0000313" key="10">
    <source>
        <dbReference type="Proteomes" id="UP000830167"/>
    </source>
</evidence>
<evidence type="ECO:0000256" key="7">
    <source>
        <dbReference type="RuleBase" id="RU363032"/>
    </source>
</evidence>
<dbReference type="PROSITE" id="PS50928">
    <property type="entry name" value="ABC_TM1"/>
    <property type="match status" value="1"/>
</dbReference>
<dbReference type="CDD" id="cd06261">
    <property type="entry name" value="TM_PBP2"/>
    <property type="match status" value="1"/>
</dbReference>
<keyword evidence="3" id="KW-1003">Cell membrane</keyword>
<dbReference type="Gene3D" id="1.10.3720.10">
    <property type="entry name" value="MetI-like"/>
    <property type="match status" value="1"/>
</dbReference>
<keyword evidence="5 7" id="KW-1133">Transmembrane helix</keyword>
<keyword evidence="6 7" id="KW-0472">Membrane</keyword>
<dbReference type="PANTHER" id="PTHR43744:SF8">
    <property type="entry name" value="SN-GLYCEROL-3-PHOSPHATE TRANSPORT SYSTEM PERMEASE PROTEIN UGPE"/>
    <property type="match status" value="1"/>
</dbReference>
<organism evidence="9 10">
    <name type="scientific">Fodinisporobacter ferrooxydans</name>
    <dbReference type="NCBI Taxonomy" id="2901836"/>
    <lineage>
        <taxon>Bacteria</taxon>
        <taxon>Bacillati</taxon>
        <taxon>Bacillota</taxon>
        <taxon>Bacilli</taxon>
        <taxon>Bacillales</taxon>
        <taxon>Alicyclobacillaceae</taxon>
        <taxon>Fodinisporobacter</taxon>
    </lineage>
</organism>
<feature type="transmembrane region" description="Helical" evidence="7">
    <location>
        <begin position="162"/>
        <end position="183"/>
    </location>
</feature>
<keyword evidence="4 7" id="KW-0812">Transmembrane</keyword>
<reference evidence="9" key="1">
    <citation type="submission" date="2021-12" db="EMBL/GenBank/DDBJ databases">
        <title>Alicyclobacillaceae gen. nov., sp. nov., isolated from chalcocite enrichment system.</title>
        <authorList>
            <person name="Jiang Z."/>
        </authorList>
    </citation>
    <scope>NUCLEOTIDE SEQUENCE</scope>
    <source>
        <strain evidence="9">MYW30-H2</strain>
    </source>
</reference>
<dbReference type="PANTHER" id="PTHR43744">
    <property type="entry name" value="ABC TRANSPORTER PERMEASE PROTEIN MG189-RELATED-RELATED"/>
    <property type="match status" value="1"/>
</dbReference>
<feature type="transmembrane region" description="Helical" evidence="7">
    <location>
        <begin position="129"/>
        <end position="150"/>
    </location>
</feature>
<keyword evidence="10" id="KW-1185">Reference proteome</keyword>
<comment type="subcellular location">
    <subcellularLocation>
        <location evidence="1 7">Cell membrane</location>
        <topology evidence="1 7">Multi-pass membrane protein</topology>
    </subcellularLocation>
</comment>
<evidence type="ECO:0000256" key="5">
    <source>
        <dbReference type="ARBA" id="ARBA00022989"/>
    </source>
</evidence>
<dbReference type="InterPro" id="IPR035906">
    <property type="entry name" value="MetI-like_sf"/>
</dbReference>
<feature type="transmembrane region" description="Helical" evidence="7">
    <location>
        <begin position="204"/>
        <end position="227"/>
    </location>
</feature>
<feature type="transmembrane region" description="Helical" evidence="7">
    <location>
        <begin position="34"/>
        <end position="59"/>
    </location>
</feature>
<proteinExistence type="inferred from homology"/>
<feature type="domain" description="ABC transmembrane type-1" evidence="8">
    <location>
        <begin position="94"/>
        <end position="285"/>
    </location>
</feature>
<evidence type="ECO:0000256" key="4">
    <source>
        <dbReference type="ARBA" id="ARBA00022692"/>
    </source>
</evidence>
<sequence length="300" mass="33858">MGPSSDVTVVYQPEPLISITKSIRKKKRNAMQMVRFGVMALIGLLMIVPLLWMIITALLPLQEVFSYPPHLLPRHPQWMNWIKAWNYRPMGHYLFNSILVSGLIVCGQVITASLAAYALARIRFAGHKLAFWLIMLTLMVPTQVTFIPLFLTMKQLNWIDSYLGLIVPFIGSAFATFWLYQAFQQVPRTIMEAAEVDGASHFWIVFRIVLPLSKPSIISLMILNFVWHYNDFFWPLVVTQSDTMRTVPLGLSFMLANDGSGTPWNLVSAANIIAILPSLLLFIFGQKYFVSSAASSGVKG</sequence>
<evidence type="ECO:0000256" key="6">
    <source>
        <dbReference type="ARBA" id="ARBA00023136"/>
    </source>
</evidence>
<dbReference type="EMBL" id="CP089291">
    <property type="protein sequence ID" value="UOF91640.1"/>
    <property type="molecule type" value="Genomic_DNA"/>
</dbReference>
<accession>A0ABY4CME6</accession>
<gene>
    <name evidence="9" type="ORF">LSG31_05165</name>
</gene>
<dbReference type="InterPro" id="IPR000515">
    <property type="entry name" value="MetI-like"/>
</dbReference>
<feature type="transmembrane region" description="Helical" evidence="7">
    <location>
        <begin position="264"/>
        <end position="284"/>
    </location>
</feature>
<keyword evidence="2 7" id="KW-0813">Transport</keyword>
<feature type="transmembrane region" description="Helical" evidence="7">
    <location>
        <begin position="93"/>
        <end position="117"/>
    </location>
</feature>
<evidence type="ECO:0000256" key="1">
    <source>
        <dbReference type="ARBA" id="ARBA00004651"/>
    </source>
</evidence>